<dbReference type="RefSeq" id="WP_169224895.1">
    <property type="nucleotide sequence ID" value="NZ_JABBGC010000001.1"/>
</dbReference>
<comment type="caution">
    <text evidence="5">The sequence shown here is derived from an EMBL/GenBank/DDBJ whole genome shotgun (WGS) entry which is preliminary data.</text>
</comment>
<keyword evidence="3" id="KW-0597">Phosphoprotein</keyword>
<dbReference type="PROSITE" id="PS50075">
    <property type="entry name" value="CARRIER"/>
    <property type="match status" value="1"/>
</dbReference>
<dbReference type="Gene3D" id="3.30.559.10">
    <property type="entry name" value="Chloramphenicol acetyltransferase-like domain"/>
    <property type="match status" value="1"/>
</dbReference>
<dbReference type="Gene3D" id="3.40.50.12780">
    <property type="entry name" value="N-terminal domain of ligase-like"/>
    <property type="match status" value="1"/>
</dbReference>
<keyword evidence="2" id="KW-0596">Phosphopantetheine</keyword>
<dbReference type="Pfam" id="PF00501">
    <property type="entry name" value="AMP-binding"/>
    <property type="match status" value="1"/>
</dbReference>
<keyword evidence="6" id="KW-1185">Reference proteome</keyword>
<dbReference type="GO" id="GO:0043041">
    <property type="term" value="P:amino acid activation for nonribosomal peptide biosynthetic process"/>
    <property type="evidence" value="ECO:0007669"/>
    <property type="project" value="TreeGrafter"/>
</dbReference>
<dbReference type="Gene3D" id="3.30.300.30">
    <property type="match status" value="1"/>
</dbReference>
<dbReference type="InterPro" id="IPR000873">
    <property type="entry name" value="AMP-dep_synth/lig_dom"/>
</dbReference>
<organism evidence="5 6">
    <name type="scientific">Chitinophaga fulva</name>
    <dbReference type="NCBI Taxonomy" id="2728842"/>
    <lineage>
        <taxon>Bacteria</taxon>
        <taxon>Pseudomonadati</taxon>
        <taxon>Bacteroidota</taxon>
        <taxon>Chitinophagia</taxon>
        <taxon>Chitinophagales</taxon>
        <taxon>Chitinophagaceae</taxon>
        <taxon>Chitinophaga</taxon>
    </lineage>
</organism>
<feature type="domain" description="Carrier" evidence="4">
    <location>
        <begin position="1018"/>
        <end position="1093"/>
    </location>
</feature>
<evidence type="ECO:0000256" key="1">
    <source>
        <dbReference type="ARBA" id="ARBA00001957"/>
    </source>
</evidence>
<dbReference type="InterPro" id="IPR025110">
    <property type="entry name" value="AMP-bd_C"/>
</dbReference>
<evidence type="ECO:0000256" key="3">
    <source>
        <dbReference type="ARBA" id="ARBA00022553"/>
    </source>
</evidence>
<dbReference type="AlphaFoldDB" id="A0A848GGT6"/>
<dbReference type="Proteomes" id="UP000583266">
    <property type="component" value="Unassembled WGS sequence"/>
</dbReference>
<proteinExistence type="predicted"/>
<dbReference type="InterPro" id="IPR042099">
    <property type="entry name" value="ANL_N_sf"/>
</dbReference>
<dbReference type="PANTHER" id="PTHR45527">
    <property type="entry name" value="NONRIBOSOMAL PEPTIDE SYNTHETASE"/>
    <property type="match status" value="1"/>
</dbReference>
<dbReference type="PROSITE" id="PS00455">
    <property type="entry name" value="AMP_BINDING"/>
    <property type="match status" value="1"/>
</dbReference>
<dbReference type="GO" id="GO:0044550">
    <property type="term" value="P:secondary metabolite biosynthetic process"/>
    <property type="evidence" value="ECO:0007669"/>
    <property type="project" value="TreeGrafter"/>
</dbReference>
<evidence type="ECO:0000313" key="5">
    <source>
        <dbReference type="EMBL" id="NML37855.1"/>
    </source>
</evidence>
<dbReference type="Pfam" id="PF00668">
    <property type="entry name" value="Condensation"/>
    <property type="match status" value="1"/>
</dbReference>
<dbReference type="InterPro" id="IPR009081">
    <property type="entry name" value="PP-bd_ACP"/>
</dbReference>
<dbReference type="FunFam" id="1.10.1200.10:FF:000005">
    <property type="entry name" value="Nonribosomal peptide synthetase 1"/>
    <property type="match status" value="1"/>
</dbReference>
<dbReference type="GO" id="GO:0031177">
    <property type="term" value="F:phosphopantetheine binding"/>
    <property type="evidence" value="ECO:0007669"/>
    <property type="project" value="TreeGrafter"/>
</dbReference>
<dbReference type="InterPro" id="IPR006162">
    <property type="entry name" value="Ppantetheine_attach_site"/>
</dbReference>
<dbReference type="InterPro" id="IPR020845">
    <property type="entry name" value="AMP-binding_CS"/>
</dbReference>
<protein>
    <submittedName>
        <fullName evidence="5">Amino acid adenylation domain-containing protein</fullName>
    </submittedName>
</protein>
<dbReference type="EMBL" id="JABBGC010000001">
    <property type="protein sequence ID" value="NML37855.1"/>
    <property type="molecule type" value="Genomic_DNA"/>
</dbReference>
<dbReference type="InterPro" id="IPR045851">
    <property type="entry name" value="AMP-bd_C_sf"/>
</dbReference>
<dbReference type="InterPro" id="IPR010071">
    <property type="entry name" value="AA_adenyl_dom"/>
</dbReference>
<dbReference type="SUPFAM" id="SSF56801">
    <property type="entry name" value="Acetyl-CoA synthetase-like"/>
    <property type="match status" value="1"/>
</dbReference>
<dbReference type="GO" id="GO:0003824">
    <property type="term" value="F:catalytic activity"/>
    <property type="evidence" value="ECO:0007669"/>
    <property type="project" value="InterPro"/>
</dbReference>
<dbReference type="SUPFAM" id="SSF47336">
    <property type="entry name" value="ACP-like"/>
    <property type="match status" value="1"/>
</dbReference>
<dbReference type="InterPro" id="IPR023213">
    <property type="entry name" value="CAT-like_dom_sf"/>
</dbReference>
<reference evidence="5 6" key="1">
    <citation type="submission" date="2020-04" db="EMBL/GenBank/DDBJ databases">
        <title>Chitinophaga sp. G-6-1-13 sp. nov., isolated from soil.</title>
        <authorList>
            <person name="Dahal R.H."/>
            <person name="Chaudhary D.K."/>
        </authorList>
    </citation>
    <scope>NUCLEOTIDE SEQUENCE [LARGE SCALE GENOMIC DNA]</scope>
    <source>
        <strain evidence="5 6">G-6-1-13</strain>
    </source>
</reference>
<sequence>MLKERGIDIALQGNELEISYDGDQLPADVLEAIRTRKSLITDFLKQWQEKERIPVATGDDYPLTLAQKGLWLLCQDPEGNAAYNMTNLLQLEGPVVPEELEQAFRTLIDRHEALRTFFRGDDPDFVRQCILPAERTGFMMQYEDWSDKPALNEAVQRELDKPFDLEQAPLLRVCLYRTGTEKWLLLYIIHHIIGDRWSMDVLTKELLQLYQARISGSAVTLAPLRIQYKDYATWQEEKLKSGHGDKCRQYWQEQFSGELPVLQLWGGKSRPPVKTYNGALLNHTIKGTITGKFRTLLNGGGYTLFMGLLAAVKTLLYKYTGQEDLVIGTSLANREDADLEHQVGLYLNTLALRTRFSGNDSFLQLLEKVRQTTLNAYEYSDYPFNELILDINPPRDISRSPLFDVMVSVYNTGLNNTAQQRGGSVGVSVPEIALEAVSKFDITFDFFDTTQDIRLCIEYNRDVYTKEMISQLCIHLEQLLDALTLAPEIRVSRLQYLPEAAQQQLVSGFGACWTTEDNGQTFVEAFEHNVRQYPDKVAVVYETQRLTYRQLNEQANRLAHYLRQQYQVGADSIVGVRLDRSERMVIAVLGILKAGAAYMPLDPDYPEERVRYMLEDAGARTLVDEAWLRHFSTVAAEYDDRNPVIIHNGQHLAYIIYTSGSTGKPKGAMVEHLGTMNHFVAMAEGLGMDANSNLAQTAVFTFDISVWQLLTALITGGTTTIYPQDVILDPALFAAQITRDGITVLQLVPSYLKVLLDSIDATPGTYLQSLRTLIVTAESSTHQLIGRWFSMYPATRVLNAYGPAEAADDVTLHVMHGPPPEGNVAIGKPIRNIRIYILDPSGNICPPGVTGEIYVAGIGVGRGYINDPEKTAAAFSIDPFYGDGREKMYKTGDMGRWSFRQELEFLGRRDNQIKLYGYRIELGEIENCLQACPGVDAAAVLVKENNNGDKILVAYATGKELPENSLLESFLADRLPAYMIPHLFIRLDRMPQHNNKIDRKQLPSPAAYGLGENSTYTAPVSAMEKELVSIWEEILQRSPIGTRDNFFRIGGHSLLCIRVISRIHATFNVKIKMSYFFQYPRIESLALYIDAMQQQENINSGMEESLII</sequence>
<accession>A0A848GGT6</accession>
<name>A0A848GGT6_9BACT</name>
<dbReference type="Gene3D" id="1.10.1200.10">
    <property type="entry name" value="ACP-like"/>
    <property type="match status" value="1"/>
</dbReference>
<dbReference type="Pfam" id="PF13193">
    <property type="entry name" value="AMP-binding_C"/>
    <property type="match status" value="1"/>
</dbReference>
<dbReference type="CDD" id="cd05930">
    <property type="entry name" value="A_NRPS"/>
    <property type="match status" value="1"/>
</dbReference>
<dbReference type="CDD" id="cd19531">
    <property type="entry name" value="LCL_NRPS-like"/>
    <property type="match status" value="1"/>
</dbReference>
<evidence type="ECO:0000256" key="2">
    <source>
        <dbReference type="ARBA" id="ARBA00022450"/>
    </source>
</evidence>
<dbReference type="Gene3D" id="3.30.559.30">
    <property type="entry name" value="Nonribosomal peptide synthetase, condensation domain"/>
    <property type="match status" value="1"/>
</dbReference>
<dbReference type="InterPro" id="IPR036736">
    <property type="entry name" value="ACP-like_sf"/>
</dbReference>
<gene>
    <name evidence="5" type="ORF">HHL17_11680</name>
</gene>
<evidence type="ECO:0000313" key="6">
    <source>
        <dbReference type="Proteomes" id="UP000583266"/>
    </source>
</evidence>
<dbReference type="SUPFAM" id="SSF52777">
    <property type="entry name" value="CoA-dependent acyltransferases"/>
    <property type="match status" value="2"/>
</dbReference>
<dbReference type="NCBIfam" id="TIGR01733">
    <property type="entry name" value="AA-adenyl-dom"/>
    <property type="match status" value="1"/>
</dbReference>
<dbReference type="InterPro" id="IPR001242">
    <property type="entry name" value="Condensation_dom"/>
</dbReference>
<dbReference type="Pfam" id="PF00550">
    <property type="entry name" value="PP-binding"/>
    <property type="match status" value="1"/>
</dbReference>
<dbReference type="PANTHER" id="PTHR45527:SF1">
    <property type="entry name" value="FATTY ACID SYNTHASE"/>
    <property type="match status" value="1"/>
</dbReference>
<comment type="cofactor">
    <cofactor evidence="1">
        <name>pantetheine 4'-phosphate</name>
        <dbReference type="ChEBI" id="CHEBI:47942"/>
    </cofactor>
</comment>
<evidence type="ECO:0000259" key="4">
    <source>
        <dbReference type="PROSITE" id="PS50075"/>
    </source>
</evidence>
<dbReference type="PROSITE" id="PS00012">
    <property type="entry name" value="PHOSPHOPANTETHEINE"/>
    <property type="match status" value="1"/>
</dbReference>
<dbReference type="FunFam" id="3.40.50.980:FF:000001">
    <property type="entry name" value="Non-ribosomal peptide synthetase"/>
    <property type="match status" value="1"/>
</dbReference>
<dbReference type="GO" id="GO:0005737">
    <property type="term" value="C:cytoplasm"/>
    <property type="evidence" value="ECO:0007669"/>
    <property type="project" value="TreeGrafter"/>
</dbReference>